<sequence length="134" mass="14369">MSSPLEFLSFYRRAATSTSRMLRSVQHPATRSFAISATRRKDGVDADQKAKTDKHRDTEHSVDKAHKATGDTYDVQSSNAKDGMDSAKTSGTGSSGGTATERKDTTGSQAQAKKDFPEAPDLIGMQDERGGRGA</sequence>
<evidence type="ECO:0000256" key="1">
    <source>
        <dbReference type="SAM" id="MobiDB-lite"/>
    </source>
</evidence>
<gene>
    <name evidence="2" type="ORF">P171DRAFT_426358</name>
</gene>
<feature type="compositionally biased region" description="Polar residues" evidence="1">
    <location>
        <begin position="18"/>
        <end position="35"/>
    </location>
</feature>
<accession>A0A9P4PZU7</accession>
<comment type="caution">
    <text evidence="2">The sequence shown here is derived from an EMBL/GenBank/DDBJ whole genome shotgun (WGS) entry which is preliminary data.</text>
</comment>
<protein>
    <submittedName>
        <fullName evidence="2">Uncharacterized protein</fullName>
    </submittedName>
</protein>
<feature type="region of interest" description="Disordered" evidence="1">
    <location>
        <begin position="18"/>
        <end position="134"/>
    </location>
</feature>
<dbReference type="Proteomes" id="UP000799764">
    <property type="component" value="Unassembled WGS sequence"/>
</dbReference>
<evidence type="ECO:0000313" key="3">
    <source>
        <dbReference type="Proteomes" id="UP000799764"/>
    </source>
</evidence>
<organism evidence="2 3">
    <name type="scientific">Karstenula rhodostoma CBS 690.94</name>
    <dbReference type="NCBI Taxonomy" id="1392251"/>
    <lineage>
        <taxon>Eukaryota</taxon>
        <taxon>Fungi</taxon>
        <taxon>Dikarya</taxon>
        <taxon>Ascomycota</taxon>
        <taxon>Pezizomycotina</taxon>
        <taxon>Dothideomycetes</taxon>
        <taxon>Pleosporomycetidae</taxon>
        <taxon>Pleosporales</taxon>
        <taxon>Massarineae</taxon>
        <taxon>Didymosphaeriaceae</taxon>
        <taxon>Karstenula</taxon>
    </lineage>
</organism>
<dbReference type="OrthoDB" id="3945172at2759"/>
<evidence type="ECO:0000313" key="2">
    <source>
        <dbReference type="EMBL" id="KAF2451931.1"/>
    </source>
</evidence>
<dbReference type="AlphaFoldDB" id="A0A9P4PZU7"/>
<name>A0A9P4PZU7_9PLEO</name>
<proteinExistence type="predicted"/>
<dbReference type="EMBL" id="MU001492">
    <property type="protein sequence ID" value="KAF2451931.1"/>
    <property type="molecule type" value="Genomic_DNA"/>
</dbReference>
<keyword evidence="3" id="KW-1185">Reference proteome</keyword>
<feature type="compositionally biased region" description="Basic and acidic residues" evidence="1">
    <location>
        <begin position="39"/>
        <end position="69"/>
    </location>
</feature>
<reference evidence="2" key="1">
    <citation type="journal article" date="2020" name="Stud. Mycol.">
        <title>101 Dothideomycetes genomes: a test case for predicting lifestyles and emergence of pathogens.</title>
        <authorList>
            <person name="Haridas S."/>
            <person name="Albert R."/>
            <person name="Binder M."/>
            <person name="Bloem J."/>
            <person name="Labutti K."/>
            <person name="Salamov A."/>
            <person name="Andreopoulos B."/>
            <person name="Baker S."/>
            <person name="Barry K."/>
            <person name="Bills G."/>
            <person name="Bluhm B."/>
            <person name="Cannon C."/>
            <person name="Castanera R."/>
            <person name="Culley D."/>
            <person name="Daum C."/>
            <person name="Ezra D."/>
            <person name="Gonzalez J."/>
            <person name="Henrissat B."/>
            <person name="Kuo A."/>
            <person name="Liang C."/>
            <person name="Lipzen A."/>
            <person name="Lutzoni F."/>
            <person name="Magnuson J."/>
            <person name="Mondo S."/>
            <person name="Nolan M."/>
            <person name="Ohm R."/>
            <person name="Pangilinan J."/>
            <person name="Park H.-J."/>
            <person name="Ramirez L."/>
            <person name="Alfaro M."/>
            <person name="Sun H."/>
            <person name="Tritt A."/>
            <person name="Yoshinaga Y."/>
            <person name="Zwiers L.-H."/>
            <person name="Turgeon B."/>
            <person name="Goodwin S."/>
            <person name="Spatafora J."/>
            <person name="Crous P."/>
            <person name="Grigoriev I."/>
        </authorList>
    </citation>
    <scope>NUCLEOTIDE SEQUENCE</scope>
    <source>
        <strain evidence="2">CBS 690.94</strain>
    </source>
</reference>